<feature type="transmembrane region" description="Helical" evidence="5">
    <location>
        <begin position="12"/>
        <end position="42"/>
    </location>
</feature>
<evidence type="ECO:0000313" key="7">
    <source>
        <dbReference type="EMBL" id="TGN26651.1"/>
    </source>
</evidence>
<keyword evidence="4 5" id="KW-0472">Membrane</keyword>
<dbReference type="OrthoDB" id="1093278at2"/>
<evidence type="ECO:0000313" key="8">
    <source>
        <dbReference type="Proteomes" id="UP000297998"/>
    </source>
</evidence>
<keyword evidence="3 5" id="KW-1133">Transmembrane helix</keyword>
<dbReference type="Proteomes" id="UP000297998">
    <property type="component" value="Unassembled WGS sequence"/>
</dbReference>
<gene>
    <name evidence="7" type="ORF">E4J94_09375</name>
</gene>
<feature type="transmembrane region" description="Helical" evidence="5">
    <location>
        <begin position="370"/>
        <end position="389"/>
    </location>
</feature>
<evidence type="ECO:0000256" key="4">
    <source>
        <dbReference type="ARBA" id="ARBA00023136"/>
    </source>
</evidence>
<sequence>MNKLIQSNQKLIGLSITLLLASLPLPFAFINIAFGLLVLAVILNYKQLHFKFSYALLIPVVYYFLCVGSLSWTIEAKETSKYLSKGLFFLALPILFSFLPKLKIEKRQAIFNNYSYLMTIATIFYLLRALYRFIKTGESHYFFYHDLVTLEVNAIYISLFISFAFINLFIKKNKQWYDFLAVFLLFAFLILLSSKNVIIITILGIIVSFCYNKSILKKKNILLILAVFFILMIPLGSKIKERFDLEIQNTTENVKLENGIINVSIENAWEQDSFGPQYYFNGTAFRLYQIRLFKEFLNEDHIFWTGYGASASQDKIIEKQKMNKLIDYYGTLNFHNQYIQSFSELGIIGFILLSLMVIFNWVKAIKNRDFIFLFFTILTTSIMFTESLFHRQRGIVFFILLYCIFHNTLQNKKNIQ</sequence>
<accession>A0A4Z1C2W6</accession>
<feature type="transmembrane region" description="Helical" evidence="5">
    <location>
        <begin position="345"/>
        <end position="364"/>
    </location>
</feature>
<evidence type="ECO:0000259" key="6">
    <source>
        <dbReference type="Pfam" id="PF04932"/>
    </source>
</evidence>
<keyword evidence="2 5" id="KW-0812">Transmembrane</keyword>
<name>A0A4Z1C2W6_9FLAO</name>
<feature type="domain" description="O-antigen ligase-related" evidence="6">
    <location>
        <begin position="180"/>
        <end position="353"/>
    </location>
</feature>
<feature type="transmembrane region" description="Helical" evidence="5">
    <location>
        <begin position="54"/>
        <end position="74"/>
    </location>
</feature>
<dbReference type="InterPro" id="IPR007016">
    <property type="entry name" value="O-antigen_ligase-rel_domated"/>
</dbReference>
<feature type="transmembrane region" description="Helical" evidence="5">
    <location>
        <begin position="114"/>
        <end position="134"/>
    </location>
</feature>
<dbReference type="RefSeq" id="WP_135835559.1">
    <property type="nucleotide sequence ID" value="NZ_SRPE01000006.1"/>
</dbReference>
<evidence type="ECO:0000256" key="2">
    <source>
        <dbReference type="ARBA" id="ARBA00022692"/>
    </source>
</evidence>
<feature type="transmembrane region" description="Helical" evidence="5">
    <location>
        <begin position="86"/>
        <end position="102"/>
    </location>
</feature>
<comment type="caution">
    <text evidence="7">The sequence shown here is derived from an EMBL/GenBank/DDBJ whole genome shotgun (WGS) entry which is preliminary data.</text>
</comment>
<evidence type="ECO:0000256" key="1">
    <source>
        <dbReference type="ARBA" id="ARBA00004141"/>
    </source>
</evidence>
<protein>
    <recommendedName>
        <fullName evidence="6">O-antigen ligase-related domain-containing protein</fullName>
    </recommendedName>
</protein>
<keyword evidence="8" id="KW-1185">Reference proteome</keyword>
<dbReference type="GO" id="GO:0016020">
    <property type="term" value="C:membrane"/>
    <property type="evidence" value="ECO:0007669"/>
    <property type="project" value="UniProtKB-SubCell"/>
</dbReference>
<dbReference type="Pfam" id="PF04932">
    <property type="entry name" value="Wzy_C"/>
    <property type="match status" value="1"/>
</dbReference>
<comment type="subcellular location">
    <subcellularLocation>
        <location evidence="1">Membrane</location>
        <topology evidence="1">Multi-pass membrane protein</topology>
    </subcellularLocation>
</comment>
<proteinExistence type="predicted"/>
<feature type="transmembrane region" description="Helical" evidence="5">
    <location>
        <begin position="221"/>
        <end position="239"/>
    </location>
</feature>
<dbReference type="EMBL" id="SRPE01000006">
    <property type="protein sequence ID" value="TGN26651.1"/>
    <property type="molecule type" value="Genomic_DNA"/>
</dbReference>
<organism evidence="7 8">
    <name type="scientific">Empedobacter tilapiae</name>
    <dbReference type="NCBI Taxonomy" id="2491114"/>
    <lineage>
        <taxon>Bacteria</taxon>
        <taxon>Pseudomonadati</taxon>
        <taxon>Bacteroidota</taxon>
        <taxon>Flavobacteriia</taxon>
        <taxon>Flavobacteriales</taxon>
        <taxon>Weeksellaceae</taxon>
        <taxon>Empedobacter</taxon>
    </lineage>
</organism>
<evidence type="ECO:0000256" key="3">
    <source>
        <dbReference type="ARBA" id="ARBA00022989"/>
    </source>
</evidence>
<reference evidence="7 8" key="1">
    <citation type="submission" date="2019-03" db="EMBL/GenBank/DDBJ databases">
        <title>Empedobacter tilapiae sp. nov., isolated from an intestine of Nile tilapia Oreochromis niloticus.</title>
        <authorList>
            <person name="Kim Y.-O."/>
            <person name="Yoon J.-H."/>
        </authorList>
    </citation>
    <scope>NUCLEOTIDE SEQUENCE [LARGE SCALE GENOMIC DNA]</scope>
    <source>
        <strain evidence="7 8">MRS2</strain>
    </source>
</reference>
<dbReference type="AlphaFoldDB" id="A0A4Z1C2W6"/>
<feature type="transmembrane region" description="Helical" evidence="5">
    <location>
        <begin position="154"/>
        <end position="170"/>
    </location>
</feature>
<evidence type="ECO:0000256" key="5">
    <source>
        <dbReference type="SAM" id="Phobius"/>
    </source>
</evidence>
<feature type="transmembrane region" description="Helical" evidence="5">
    <location>
        <begin position="182"/>
        <end position="209"/>
    </location>
</feature>